<gene>
    <name evidence="1" type="ORF">Plil01_000707600</name>
</gene>
<reference evidence="1" key="1">
    <citation type="submission" date="2023-04" db="EMBL/GenBank/DDBJ databases">
        <title>Phytophthora lilii NBRC 32176.</title>
        <authorList>
            <person name="Ichikawa N."/>
            <person name="Sato H."/>
            <person name="Tonouchi N."/>
        </authorList>
    </citation>
    <scope>NUCLEOTIDE SEQUENCE</scope>
    <source>
        <strain evidence="1">NBRC 32176</strain>
    </source>
</reference>
<sequence>MWRSTDSETKHARSTAKQVVAFLKLFLPSGFVLDESSARYRDDVLETGSLAEKAMLVFLQQHSITARGAQNVLKSMRKLHKAGQLNEHIGKYLQLQAQGLITDPASPHTCGTIGLVTMNPPKTASAPRGSSRPCASLWQSPARSGLMMKQFVTFELLTMKTTVASASLLPEAIREAWLRLAVLDMPHRLGQEHATHVPVPRRVVVTIELVDSDLGAGVVRRGHGAWAHNMIRCMDLGT</sequence>
<name>A0A9W6TRR5_9STRA</name>
<organism evidence="1 2">
    <name type="scientific">Phytophthora lilii</name>
    <dbReference type="NCBI Taxonomy" id="2077276"/>
    <lineage>
        <taxon>Eukaryota</taxon>
        <taxon>Sar</taxon>
        <taxon>Stramenopiles</taxon>
        <taxon>Oomycota</taxon>
        <taxon>Peronosporomycetes</taxon>
        <taxon>Peronosporales</taxon>
        <taxon>Peronosporaceae</taxon>
        <taxon>Phytophthora</taxon>
    </lineage>
</organism>
<dbReference type="OrthoDB" id="110301at2759"/>
<protein>
    <submittedName>
        <fullName evidence="1">Unnamed protein product</fullName>
    </submittedName>
</protein>
<dbReference type="AlphaFoldDB" id="A0A9W6TRR5"/>
<proteinExistence type="predicted"/>
<comment type="caution">
    <text evidence="1">The sequence shown here is derived from an EMBL/GenBank/DDBJ whole genome shotgun (WGS) entry which is preliminary data.</text>
</comment>
<dbReference type="EMBL" id="BSXW01000326">
    <property type="protein sequence ID" value="GMF18772.1"/>
    <property type="molecule type" value="Genomic_DNA"/>
</dbReference>
<keyword evidence="2" id="KW-1185">Reference proteome</keyword>
<evidence type="ECO:0000313" key="1">
    <source>
        <dbReference type="EMBL" id="GMF18772.1"/>
    </source>
</evidence>
<evidence type="ECO:0000313" key="2">
    <source>
        <dbReference type="Proteomes" id="UP001165083"/>
    </source>
</evidence>
<accession>A0A9W6TRR5</accession>
<dbReference type="Proteomes" id="UP001165083">
    <property type="component" value="Unassembled WGS sequence"/>
</dbReference>